<keyword evidence="8" id="KW-0547">Nucleotide-binding</keyword>
<dbReference type="InterPro" id="IPR003661">
    <property type="entry name" value="HisK_dim/P_dom"/>
</dbReference>
<evidence type="ECO:0000256" key="5">
    <source>
        <dbReference type="ARBA" id="ARBA00022553"/>
    </source>
</evidence>
<feature type="transmembrane region" description="Helical" evidence="14">
    <location>
        <begin position="60"/>
        <end position="85"/>
    </location>
</feature>
<dbReference type="InterPro" id="IPR011006">
    <property type="entry name" value="CheY-like_superfamily"/>
</dbReference>
<keyword evidence="14" id="KW-0472">Membrane</keyword>
<reference evidence="18" key="1">
    <citation type="submission" date="2022-09" db="EMBL/GenBank/DDBJ databases">
        <title>Rhodovastum sp. nov. RN2-1 isolated from soil in Seongnam, South Korea.</title>
        <authorList>
            <person name="Le N.T."/>
        </authorList>
    </citation>
    <scope>NUCLEOTIDE SEQUENCE</scope>
    <source>
        <strain evidence="18">RN2-1</strain>
    </source>
</reference>
<dbReference type="InterPro" id="IPR036097">
    <property type="entry name" value="HisK_dim/P_sf"/>
</dbReference>
<dbReference type="SMART" id="SM00091">
    <property type="entry name" value="PAS"/>
    <property type="match status" value="1"/>
</dbReference>
<evidence type="ECO:0000259" key="15">
    <source>
        <dbReference type="PROSITE" id="PS50109"/>
    </source>
</evidence>
<comment type="caution">
    <text evidence="18">The sequence shown here is derived from an EMBL/GenBank/DDBJ whole genome shotgun (WGS) entry which is preliminary data.</text>
</comment>
<evidence type="ECO:0000256" key="6">
    <source>
        <dbReference type="ARBA" id="ARBA00022679"/>
    </source>
</evidence>
<evidence type="ECO:0000256" key="4">
    <source>
        <dbReference type="ARBA" id="ARBA00022475"/>
    </source>
</evidence>
<dbReference type="PRINTS" id="PR00344">
    <property type="entry name" value="BCTRLSENSOR"/>
</dbReference>
<keyword evidence="9" id="KW-0418">Kinase</keyword>
<feature type="domain" description="Response regulatory" evidence="16">
    <location>
        <begin position="782"/>
        <end position="892"/>
    </location>
</feature>
<reference evidence="18" key="2">
    <citation type="submission" date="2022-10" db="EMBL/GenBank/DDBJ databases">
        <authorList>
            <person name="Trinh H.N."/>
        </authorList>
    </citation>
    <scope>NUCLEOTIDE SEQUENCE</scope>
    <source>
        <strain evidence="18">RN2-1</strain>
    </source>
</reference>
<evidence type="ECO:0000256" key="1">
    <source>
        <dbReference type="ARBA" id="ARBA00000085"/>
    </source>
</evidence>
<dbReference type="Pfam" id="PF00512">
    <property type="entry name" value="HisKA"/>
    <property type="match status" value="1"/>
</dbReference>
<dbReference type="Gene3D" id="1.10.287.130">
    <property type="match status" value="1"/>
</dbReference>
<dbReference type="SMART" id="SM00448">
    <property type="entry name" value="REC"/>
    <property type="match status" value="1"/>
</dbReference>
<dbReference type="Pfam" id="PF12860">
    <property type="entry name" value="PAS_7"/>
    <property type="match status" value="1"/>
</dbReference>
<protein>
    <recommendedName>
        <fullName evidence="3">histidine kinase</fullName>
        <ecNumber evidence="3">2.7.13.3</ecNumber>
    </recommendedName>
</protein>
<dbReference type="SUPFAM" id="SSF52172">
    <property type="entry name" value="CheY-like"/>
    <property type="match status" value="1"/>
</dbReference>
<dbReference type="PROSITE" id="PS50112">
    <property type="entry name" value="PAS"/>
    <property type="match status" value="1"/>
</dbReference>
<dbReference type="InterPro" id="IPR004358">
    <property type="entry name" value="Sig_transdc_His_kin-like_C"/>
</dbReference>
<dbReference type="InterPro" id="IPR003594">
    <property type="entry name" value="HATPase_dom"/>
</dbReference>
<dbReference type="Gene3D" id="3.30.450.20">
    <property type="entry name" value="PAS domain"/>
    <property type="match status" value="3"/>
</dbReference>
<evidence type="ECO:0000256" key="13">
    <source>
        <dbReference type="PROSITE-ProRule" id="PRU00169"/>
    </source>
</evidence>
<evidence type="ECO:0000256" key="2">
    <source>
        <dbReference type="ARBA" id="ARBA00004651"/>
    </source>
</evidence>
<dbReference type="PANTHER" id="PTHR43065:SF42">
    <property type="entry name" value="TWO-COMPONENT SENSOR PPRA"/>
    <property type="match status" value="1"/>
</dbReference>
<dbReference type="GO" id="GO:0000155">
    <property type="term" value="F:phosphorelay sensor kinase activity"/>
    <property type="evidence" value="ECO:0007669"/>
    <property type="project" value="InterPro"/>
</dbReference>
<dbReference type="SMART" id="SM00388">
    <property type="entry name" value="HisKA"/>
    <property type="match status" value="1"/>
</dbReference>
<dbReference type="Pfam" id="PF00072">
    <property type="entry name" value="Response_reg"/>
    <property type="match status" value="1"/>
</dbReference>
<comment type="subcellular location">
    <subcellularLocation>
        <location evidence="2">Cell membrane</location>
        <topology evidence="2">Multi-pass membrane protein</topology>
    </subcellularLocation>
</comment>
<evidence type="ECO:0000259" key="16">
    <source>
        <dbReference type="PROSITE" id="PS50110"/>
    </source>
</evidence>
<evidence type="ECO:0000256" key="3">
    <source>
        <dbReference type="ARBA" id="ARBA00012438"/>
    </source>
</evidence>
<evidence type="ECO:0000256" key="10">
    <source>
        <dbReference type="ARBA" id="ARBA00022840"/>
    </source>
</evidence>
<keyword evidence="12" id="KW-0902">Two-component regulatory system</keyword>
<feature type="transmembrane region" description="Helical" evidence="14">
    <location>
        <begin position="340"/>
        <end position="359"/>
    </location>
</feature>
<dbReference type="AlphaFoldDB" id="A0AA41YJA5"/>
<keyword evidence="6" id="KW-0808">Transferase</keyword>
<dbReference type="GO" id="GO:0005886">
    <property type="term" value="C:plasma membrane"/>
    <property type="evidence" value="ECO:0007669"/>
    <property type="project" value="UniProtKB-SubCell"/>
</dbReference>
<comment type="catalytic activity">
    <reaction evidence="1">
        <text>ATP + protein L-histidine = ADP + protein N-phospho-L-histidine.</text>
        <dbReference type="EC" id="2.7.13.3"/>
    </reaction>
</comment>
<dbReference type="InterPro" id="IPR029151">
    <property type="entry name" value="Sensor-like_sf"/>
</dbReference>
<evidence type="ECO:0000256" key="8">
    <source>
        <dbReference type="ARBA" id="ARBA00022741"/>
    </source>
</evidence>
<evidence type="ECO:0000256" key="7">
    <source>
        <dbReference type="ARBA" id="ARBA00022692"/>
    </source>
</evidence>
<keyword evidence="10" id="KW-0067">ATP-binding</keyword>
<dbReference type="InterPro" id="IPR000014">
    <property type="entry name" value="PAS"/>
</dbReference>
<name>A0AA41YJA5_9PROT</name>
<dbReference type="InterPro" id="IPR005467">
    <property type="entry name" value="His_kinase_dom"/>
</dbReference>
<dbReference type="PROSITE" id="PS50109">
    <property type="entry name" value="HIS_KIN"/>
    <property type="match status" value="1"/>
</dbReference>
<accession>A0AA41YJA5</accession>
<keyword evidence="19" id="KW-1185">Reference proteome</keyword>
<feature type="domain" description="PAS" evidence="17">
    <location>
        <begin position="389"/>
        <end position="431"/>
    </location>
</feature>
<evidence type="ECO:0000256" key="11">
    <source>
        <dbReference type="ARBA" id="ARBA00022989"/>
    </source>
</evidence>
<dbReference type="CDD" id="cd12914">
    <property type="entry name" value="PDC1_DGC_like"/>
    <property type="match status" value="1"/>
</dbReference>
<dbReference type="PANTHER" id="PTHR43065">
    <property type="entry name" value="SENSOR HISTIDINE KINASE"/>
    <property type="match status" value="1"/>
</dbReference>
<dbReference type="Gene3D" id="3.40.50.2300">
    <property type="match status" value="1"/>
</dbReference>
<evidence type="ECO:0000313" key="18">
    <source>
        <dbReference type="EMBL" id="MCW3473276.1"/>
    </source>
</evidence>
<dbReference type="GO" id="GO:0005524">
    <property type="term" value="F:ATP binding"/>
    <property type="evidence" value="ECO:0007669"/>
    <property type="project" value="UniProtKB-KW"/>
</dbReference>
<feature type="domain" description="Histidine kinase" evidence="15">
    <location>
        <begin position="529"/>
        <end position="750"/>
    </location>
</feature>
<evidence type="ECO:0000256" key="9">
    <source>
        <dbReference type="ARBA" id="ARBA00022777"/>
    </source>
</evidence>
<feature type="modified residue" description="4-aspartylphosphate" evidence="13">
    <location>
        <position position="832"/>
    </location>
</feature>
<dbReference type="InterPro" id="IPR001789">
    <property type="entry name" value="Sig_transdc_resp-reg_receiver"/>
</dbReference>
<keyword evidence="7 14" id="KW-0812">Transmembrane</keyword>
<dbReference type="EC" id="2.7.13.3" evidence="3"/>
<gene>
    <name evidence="18" type="ORF">OL599_01665</name>
</gene>
<dbReference type="SUPFAM" id="SSF103190">
    <property type="entry name" value="Sensory domain-like"/>
    <property type="match status" value="1"/>
</dbReference>
<sequence length="910" mass="98000">MGLLAIWSVVVAVTMSQSKPDWDRIMRSAHEPTEERVGDIRCAQVQLSDPAAAPTRGFRLAWQGAIVAAACMLVALAWIGAYGTLRVQHAETLARVEGEVGNKALILEEQLRRQLLTIDQTLRILEAAWQNDPGHFDLSAWSRQLVMLTDASLQVFVADKRGIVWASTRPEIIGNDVSGRDYFRHEAALPTDDGKMFISTLVQGLTTRQWQLNLVRRLDRDGDVFAGVVSASYDTAALAQFYGKVEVGARGLIGVVSTSDGGLRTLVGPVPAEPNANIAGTPLFAALQASPNGQWLGPSAPDGIERIHAFRSVPDRELAVLVGVDRDEALHALMIWERGAVVFAACITVLALLMTWLLLREGRSARRREKALAHDSAVLAEANARAQAKAAQLEATLSGMTDGVMMVDADLQLVAWNQHFPEFTGVPPEMLQVGLPMEVILRAQAMAGEFGEVDIEAEVTRRMARLRTGGSTGTIERTRPGGRVLELRRNPVGDGGFVTLYTDITTRRQTEDRLRQAQTMASIGRLTSGVAHDFNNLLASITGNAEMLDRDLHDDPVHARRITIILQAAERGAALVRQLLAFARKQALAPTRVDLNGVVRNMSELLRSMLGPTIRIETHLGAELWPALADPIQIEHVILNLAINARDAMPDGGQLAIATTNEDLGPAGATPDLPVGSYVVVSVADTGTGMTEEVLSNVFEPFFTTKPPGKGSGLGLSQVYGVATQSGGGVRIDSNIGVGTTVKVYFPRAIAGSGVVPDAVINPPGGTAGRPAQDAPGPGGCKVLLVEDDPSVRETVAAMLSASGYTTIEMEGGREAVQLLENGLRVDLLLVDFAMPDMNGAEVARIARRSQPSLPVVFMTGYRDEERISGERWVLMKPFLTPALAKIMRDALERTGDTRGTVWSPIRKVS</sequence>
<dbReference type="SMART" id="SM00387">
    <property type="entry name" value="HATPase_c"/>
    <property type="match status" value="1"/>
</dbReference>
<evidence type="ECO:0000259" key="17">
    <source>
        <dbReference type="PROSITE" id="PS50112"/>
    </source>
</evidence>
<evidence type="ECO:0000313" key="19">
    <source>
        <dbReference type="Proteomes" id="UP001165679"/>
    </source>
</evidence>
<dbReference type="SUPFAM" id="SSF55874">
    <property type="entry name" value="ATPase domain of HSP90 chaperone/DNA topoisomerase II/histidine kinase"/>
    <property type="match status" value="1"/>
</dbReference>
<dbReference type="SUPFAM" id="SSF55785">
    <property type="entry name" value="PYP-like sensor domain (PAS domain)"/>
    <property type="match status" value="1"/>
</dbReference>
<dbReference type="SUPFAM" id="SSF47384">
    <property type="entry name" value="Homodimeric domain of signal transducing histidine kinase"/>
    <property type="match status" value="1"/>
</dbReference>
<dbReference type="InterPro" id="IPR036890">
    <property type="entry name" value="HATPase_C_sf"/>
</dbReference>
<dbReference type="CDD" id="cd00082">
    <property type="entry name" value="HisKA"/>
    <property type="match status" value="1"/>
</dbReference>
<evidence type="ECO:0000256" key="14">
    <source>
        <dbReference type="SAM" id="Phobius"/>
    </source>
</evidence>
<dbReference type="Pfam" id="PF02518">
    <property type="entry name" value="HATPase_c"/>
    <property type="match status" value="1"/>
</dbReference>
<keyword evidence="5 13" id="KW-0597">Phosphoprotein</keyword>
<keyword evidence="4" id="KW-1003">Cell membrane</keyword>
<dbReference type="InterPro" id="IPR035965">
    <property type="entry name" value="PAS-like_dom_sf"/>
</dbReference>
<dbReference type="RefSeq" id="WP_264711854.1">
    <property type="nucleotide sequence ID" value="NZ_JAPDNT010000001.1"/>
</dbReference>
<dbReference type="Proteomes" id="UP001165679">
    <property type="component" value="Unassembled WGS sequence"/>
</dbReference>
<dbReference type="PROSITE" id="PS50110">
    <property type="entry name" value="RESPONSE_REGULATORY"/>
    <property type="match status" value="1"/>
</dbReference>
<proteinExistence type="predicted"/>
<dbReference type="EMBL" id="JAPDNT010000001">
    <property type="protein sequence ID" value="MCW3473276.1"/>
    <property type="molecule type" value="Genomic_DNA"/>
</dbReference>
<dbReference type="CDD" id="cd12915">
    <property type="entry name" value="PDC2_DGC_like"/>
    <property type="match status" value="1"/>
</dbReference>
<dbReference type="Gene3D" id="3.30.565.10">
    <property type="entry name" value="Histidine kinase-like ATPase, C-terminal domain"/>
    <property type="match status" value="1"/>
</dbReference>
<keyword evidence="11 14" id="KW-1133">Transmembrane helix</keyword>
<organism evidence="18 19">
    <name type="scientific">Limobrevibacterium gyesilva</name>
    <dbReference type="NCBI Taxonomy" id="2991712"/>
    <lineage>
        <taxon>Bacteria</taxon>
        <taxon>Pseudomonadati</taxon>
        <taxon>Pseudomonadota</taxon>
        <taxon>Alphaproteobacteria</taxon>
        <taxon>Acetobacterales</taxon>
        <taxon>Acetobacteraceae</taxon>
        <taxon>Limobrevibacterium</taxon>
    </lineage>
</organism>
<evidence type="ECO:0000256" key="12">
    <source>
        <dbReference type="ARBA" id="ARBA00023012"/>
    </source>
</evidence>